<dbReference type="OMA" id="QAWSRRI"/>
<dbReference type="InterPro" id="IPR050187">
    <property type="entry name" value="Lipid_Phosphate_FormReg"/>
</dbReference>
<dbReference type="PANTHER" id="PTHR12358">
    <property type="entry name" value="SPHINGOSINE KINASE"/>
    <property type="match status" value="1"/>
</dbReference>
<dbReference type="GO" id="GO:0001727">
    <property type="term" value="F:lipid kinase activity"/>
    <property type="evidence" value="ECO:0007669"/>
    <property type="project" value="TreeGrafter"/>
</dbReference>
<dbReference type="EMBL" id="KK583198">
    <property type="protein sequence ID" value="KDO31333.1"/>
    <property type="molecule type" value="Genomic_DNA"/>
</dbReference>
<sequence>MIWTSAFVFARHDATVSATPDALTIAVAKKPKMDEAFAWADVLGASAFARDATAGLVIHVFAKHKNGKRKLREVQLTASGMNQHDIDTWLCVIRYFASPTRQADESLVTMDVIMQAPPKQRRFLVLVNPVGGSGKGEKIYEKVAPLFLHANIRLEKLVTERFEQAIEIAAELDLDAYDGVVLVGGDGVAYEVIQGLMRRQDWAKAIQFPFGIIPAGSGNGLAGTMAHAAGERCNPETSAFLVIKGRPLPLDIASLRNAASTTYIFLSLSWAFMAEVDLDSEKYRYLGGQRFAVSAVAKIFTNKGWTGKFSFAPTTPEDVPMYWDTDATPGDAPRLSLLPAIGDPLPSDWTSTEGVFSLFWAMNVTHAGQDAHVAPMADLCDGHMHVVLVEGSASLGDYASVMLNIENGDHVQKPCVKVVTTRAFQLETPDHDVLSADGERYGGGVCQVEVHRGLARVLGLVA</sequence>
<dbReference type="GO" id="GO:0005737">
    <property type="term" value="C:cytoplasm"/>
    <property type="evidence" value="ECO:0007669"/>
    <property type="project" value="TreeGrafter"/>
</dbReference>
<dbReference type="VEuPathDB" id="FungiDB:SPRG_03950"/>
<dbReference type="Pfam" id="PF00781">
    <property type="entry name" value="DAGK_cat"/>
    <property type="match status" value="1"/>
</dbReference>
<evidence type="ECO:0000256" key="2">
    <source>
        <dbReference type="ARBA" id="ARBA00022741"/>
    </source>
</evidence>
<proteinExistence type="predicted"/>
<dbReference type="InterPro" id="IPR017438">
    <property type="entry name" value="ATP-NAD_kinase_N"/>
</dbReference>
<keyword evidence="3" id="KW-0418">Kinase</keyword>
<dbReference type="GO" id="GO:0016020">
    <property type="term" value="C:membrane"/>
    <property type="evidence" value="ECO:0007669"/>
    <property type="project" value="TreeGrafter"/>
</dbReference>
<reference evidence="6 7" key="1">
    <citation type="journal article" date="2013" name="PLoS Genet.">
        <title>Distinctive expansion of potential virulence genes in the genome of the oomycete fish pathogen Saprolegnia parasitica.</title>
        <authorList>
            <person name="Jiang R.H."/>
            <person name="de Bruijn I."/>
            <person name="Haas B.J."/>
            <person name="Belmonte R."/>
            <person name="Lobach L."/>
            <person name="Christie J."/>
            <person name="van den Ackerveken G."/>
            <person name="Bottin A."/>
            <person name="Bulone V."/>
            <person name="Diaz-Moreno S.M."/>
            <person name="Dumas B."/>
            <person name="Fan L."/>
            <person name="Gaulin E."/>
            <person name="Govers F."/>
            <person name="Grenville-Briggs L.J."/>
            <person name="Horner N.R."/>
            <person name="Levin J.Z."/>
            <person name="Mammella M."/>
            <person name="Meijer H.J."/>
            <person name="Morris P."/>
            <person name="Nusbaum C."/>
            <person name="Oome S."/>
            <person name="Phillips A.J."/>
            <person name="van Rooyen D."/>
            <person name="Rzeszutek E."/>
            <person name="Saraiva M."/>
            <person name="Secombes C.J."/>
            <person name="Seidl M.F."/>
            <person name="Snel B."/>
            <person name="Stassen J.H."/>
            <person name="Sykes S."/>
            <person name="Tripathy S."/>
            <person name="van den Berg H."/>
            <person name="Vega-Arreguin J.C."/>
            <person name="Wawra S."/>
            <person name="Young S.K."/>
            <person name="Zeng Q."/>
            <person name="Dieguez-Uribeondo J."/>
            <person name="Russ C."/>
            <person name="Tyler B.M."/>
            <person name="van West P."/>
        </authorList>
    </citation>
    <scope>NUCLEOTIDE SEQUENCE [LARGE SCALE GENOMIC DNA]</scope>
    <source>
        <strain evidence="6 7">CBS 223.65</strain>
    </source>
</reference>
<keyword evidence="2" id="KW-0547">Nucleotide-binding</keyword>
<name>A0A067CLF0_SAPPC</name>
<evidence type="ECO:0000256" key="1">
    <source>
        <dbReference type="ARBA" id="ARBA00022679"/>
    </source>
</evidence>
<dbReference type="STRING" id="695850.A0A067CLF0"/>
<dbReference type="GO" id="GO:0005524">
    <property type="term" value="F:ATP binding"/>
    <property type="evidence" value="ECO:0007669"/>
    <property type="project" value="UniProtKB-KW"/>
</dbReference>
<dbReference type="RefSeq" id="XP_012197932.1">
    <property type="nucleotide sequence ID" value="XM_012342542.1"/>
</dbReference>
<dbReference type="Gene3D" id="2.60.200.40">
    <property type="match status" value="1"/>
</dbReference>
<gene>
    <name evidence="6" type="ORF">SPRG_03950</name>
</gene>
<dbReference type="Proteomes" id="UP000030745">
    <property type="component" value="Unassembled WGS sequence"/>
</dbReference>
<organism evidence="6 7">
    <name type="scientific">Saprolegnia parasitica (strain CBS 223.65)</name>
    <dbReference type="NCBI Taxonomy" id="695850"/>
    <lineage>
        <taxon>Eukaryota</taxon>
        <taxon>Sar</taxon>
        <taxon>Stramenopiles</taxon>
        <taxon>Oomycota</taxon>
        <taxon>Saprolegniomycetes</taxon>
        <taxon>Saprolegniales</taxon>
        <taxon>Saprolegniaceae</taxon>
        <taxon>Saprolegnia</taxon>
    </lineage>
</organism>
<dbReference type="PROSITE" id="PS50146">
    <property type="entry name" value="DAGK"/>
    <property type="match status" value="1"/>
</dbReference>
<dbReference type="Gene3D" id="3.40.50.10330">
    <property type="entry name" value="Probable inorganic polyphosphate/atp-NAD kinase, domain 1"/>
    <property type="match status" value="1"/>
</dbReference>
<evidence type="ECO:0000256" key="4">
    <source>
        <dbReference type="ARBA" id="ARBA00022840"/>
    </source>
</evidence>
<dbReference type="InterPro" id="IPR001206">
    <property type="entry name" value="Diacylglycerol_kinase_cat_dom"/>
</dbReference>
<dbReference type="OrthoDB" id="3853857at2759"/>
<evidence type="ECO:0000313" key="7">
    <source>
        <dbReference type="Proteomes" id="UP000030745"/>
    </source>
</evidence>
<dbReference type="Pfam" id="PF19279">
    <property type="entry name" value="YegS_C"/>
    <property type="match status" value="1"/>
</dbReference>
<evidence type="ECO:0000259" key="5">
    <source>
        <dbReference type="PROSITE" id="PS50146"/>
    </source>
</evidence>
<protein>
    <recommendedName>
        <fullName evidence="5">DAGKc domain-containing protein</fullName>
    </recommendedName>
</protein>
<keyword evidence="4" id="KW-0067">ATP-binding</keyword>
<dbReference type="AlphaFoldDB" id="A0A067CLF0"/>
<keyword evidence="1" id="KW-0808">Transferase</keyword>
<dbReference type="SMART" id="SM00046">
    <property type="entry name" value="DAGKc"/>
    <property type="match status" value="1"/>
</dbReference>
<dbReference type="PANTHER" id="PTHR12358:SF31">
    <property type="entry name" value="ACYLGLYCEROL KINASE, MITOCHONDRIAL"/>
    <property type="match status" value="1"/>
</dbReference>
<dbReference type="GO" id="GO:0046512">
    <property type="term" value="P:sphingosine biosynthetic process"/>
    <property type="evidence" value="ECO:0007669"/>
    <property type="project" value="TreeGrafter"/>
</dbReference>
<evidence type="ECO:0000313" key="6">
    <source>
        <dbReference type="EMBL" id="KDO31333.1"/>
    </source>
</evidence>
<evidence type="ECO:0000256" key="3">
    <source>
        <dbReference type="ARBA" id="ARBA00022777"/>
    </source>
</evidence>
<dbReference type="KEGG" id="spar:SPRG_03950"/>
<dbReference type="InterPro" id="IPR016064">
    <property type="entry name" value="NAD/diacylglycerol_kinase_sf"/>
</dbReference>
<dbReference type="GeneID" id="24126425"/>
<dbReference type="SUPFAM" id="SSF111331">
    <property type="entry name" value="NAD kinase/diacylglycerol kinase-like"/>
    <property type="match status" value="1"/>
</dbReference>
<keyword evidence="7" id="KW-1185">Reference proteome</keyword>
<feature type="domain" description="DAGKc" evidence="5">
    <location>
        <begin position="118"/>
        <end position="259"/>
    </location>
</feature>
<accession>A0A067CLF0</accession>
<dbReference type="InterPro" id="IPR045540">
    <property type="entry name" value="YegS/DAGK_C"/>
</dbReference>